<proteinExistence type="predicted"/>
<keyword evidence="3" id="KW-1185">Reference proteome</keyword>
<comment type="caution">
    <text evidence="1">The sequence shown here is derived from an EMBL/GenBank/DDBJ whole genome shotgun (WGS) entry which is preliminary data.</text>
</comment>
<sequence>MASIVEKATKTYLSRPCRSSSFNELASGDMCTVASGEIFSILIKAQFHYYGKWFRLLFTLRLFISSIELFSFISSSQEEQQ</sequence>
<evidence type="ECO:0000313" key="1">
    <source>
        <dbReference type="EMBL" id="KRZ24060.1"/>
    </source>
</evidence>
<dbReference type="AlphaFoldDB" id="A0A0V1INA5"/>
<name>A0A0V1INA5_TRIPS</name>
<dbReference type="EMBL" id="JYDS01000130">
    <property type="protein sequence ID" value="KRZ24060.1"/>
    <property type="molecule type" value="Genomic_DNA"/>
</dbReference>
<evidence type="ECO:0000313" key="3">
    <source>
        <dbReference type="Proteomes" id="UP000054805"/>
    </source>
</evidence>
<protein>
    <submittedName>
        <fullName evidence="1">Uncharacterized protein</fullName>
    </submittedName>
</protein>
<dbReference type="Proteomes" id="UP000054805">
    <property type="component" value="Unassembled WGS sequence"/>
</dbReference>
<reference evidence="3 4" key="1">
    <citation type="submission" date="2015-01" db="EMBL/GenBank/DDBJ databases">
        <title>Evolution of Trichinella species and genotypes.</title>
        <authorList>
            <person name="Korhonen P.K."/>
            <person name="Edoardo P."/>
            <person name="Giuseppe L.R."/>
            <person name="Gasser R.B."/>
        </authorList>
    </citation>
    <scope>NUCLEOTIDE SEQUENCE [LARGE SCALE GENOMIC DNA]</scope>
    <source>
        <strain evidence="2">ISS176</strain>
        <strain evidence="1">ISS588</strain>
    </source>
</reference>
<evidence type="ECO:0000313" key="2">
    <source>
        <dbReference type="EMBL" id="KRZ39013.1"/>
    </source>
</evidence>
<dbReference type="Proteomes" id="UP000054826">
    <property type="component" value="Unassembled WGS sequence"/>
</dbReference>
<gene>
    <name evidence="1" type="ORF">T4B_6981</name>
    <name evidence="2" type="ORF">T4C_4373</name>
</gene>
<organism evidence="1 3">
    <name type="scientific">Trichinella pseudospiralis</name>
    <name type="common">Parasitic roundworm</name>
    <dbReference type="NCBI Taxonomy" id="6337"/>
    <lineage>
        <taxon>Eukaryota</taxon>
        <taxon>Metazoa</taxon>
        <taxon>Ecdysozoa</taxon>
        <taxon>Nematoda</taxon>
        <taxon>Enoplea</taxon>
        <taxon>Dorylaimia</taxon>
        <taxon>Trichinellida</taxon>
        <taxon>Trichinellidae</taxon>
        <taxon>Trichinella</taxon>
    </lineage>
</organism>
<accession>A0A0V1INA5</accession>
<evidence type="ECO:0000313" key="4">
    <source>
        <dbReference type="Proteomes" id="UP000054826"/>
    </source>
</evidence>
<dbReference type="EMBL" id="JYDV01000039">
    <property type="protein sequence ID" value="KRZ39013.1"/>
    <property type="molecule type" value="Genomic_DNA"/>
</dbReference>